<dbReference type="PANTHER" id="PTHR46566">
    <property type="entry name" value="1-PHOSPHOFRUCTOKINASE-RELATED"/>
    <property type="match status" value="1"/>
</dbReference>
<reference evidence="8" key="1">
    <citation type="submission" date="2020-10" db="EMBL/GenBank/DDBJ databases">
        <authorList>
            <person name="Gilroy R."/>
        </authorList>
    </citation>
    <scope>NUCLEOTIDE SEQUENCE</scope>
    <source>
        <strain evidence="8">13766</strain>
    </source>
</reference>
<dbReference type="GO" id="GO:0005988">
    <property type="term" value="P:lactose metabolic process"/>
    <property type="evidence" value="ECO:0007669"/>
    <property type="project" value="UniProtKB-KW"/>
</dbReference>
<dbReference type="GO" id="GO:0005524">
    <property type="term" value="F:ATP binding"/>
    <property type="evidence" value="ECO:0007669"/>
    <property type="project" value="UniProtKB-KW"/>
</dbReference>
<comment type="caution">
    <text evidence="8">The sequence shown here is derived from an EMBL/GenBank/DDBJ whole genome shotgun (WGS) entry which is preliminary data.</text>
</comment>
<reference evidence="8" key="2">
    <citation type="journal article" date="2021" name="PeerJ">
        <title>Extensive microbial diversity within the chicken gut microbiome revealed by metagenomics and culture.</title>
        <authorList>
            <person name="Gilroy R."/>
            <person name="Ravi A."/>
            <person name="Getino M."/>
            <person name="Pursley I."/>
            <person name="Horton D.L."/>
            <person name="Alikhan N.F."/>
            <person name="Baker D."/>
            <person name="Gharbi K."/>
            <person name="Hall N."/>
            <person name="Watson M."/>
            <person name="Adriaenssens E.M."/>
            <person name="Foster-Nyarko E."/>
            <person name="Jarju S."/>
            <person name="Secka A."/>
            <person name="Antonio M."/>
            <person name="Oren A."/>
            <person name="Chaudhuri R.R."/>
            <person name="La Ragione R."/>
            <person name="Hildebrand F."/>
            <person name="Pallen M.J."/>
        </authorList>
    </citation>
    <scope>NUCLEOTIDE SEQUENCE</scope>
    <source>
        <strain evidence="8">13766</strain>
    </source>
</reference>
<keyword evidence="6" id="KW-0423">Lactose metabolism</keyword>
<dbReference type="EMBL" id="DVJN01000091">
    <property type="protein sequence ID" value="HIS92268.1"/>
    <property type="molecule type" value="Genomic_DNA"/>
</dbReference>
<dbReference type="CDD" id="cd01164">
    <property type="entry name" value="FruK_PfkB_like"/>
    <property type="match status" value="1"/>
</dbReference>
<dbReference type="InterPro" id="IPR011611">
    <property type="entry name" value="PfkB_dom"/>
</dbReference>
<dbReference type="GO" id="GO:0005829">
    <property type="term" value="C:cytosol"/>
    <property type="evidence" value="ECO:0007669"/>
    <property type="project" value="TreeGrafter"/>
</dbReference>
<proteinExistence type="inferred from homology"/>
<dbReference type="InterPro" id="IPR029056">
    <property type="entry name" value="Ribokinase-like"/>
</dbReference>
<keyword evidence="4" id="KW-0418">Kinase</keyword>
<comment type="similarity">
    <text evidence="1">Belongs to the carbohydrate kinase pfkB family.</text>
</comment>
<comment type="pathway">
    <text evidence="6">Carbohydrate metabolism; D-tagatose 6-phosphate degradation; D-glyceraldehyde 3-phosphate and glycerone phosphate from D-tagatose 6-phosphate: step 1/2.</text>
</comment>
<dbReference type="NCBIfam" id="TIGR03168">
    <property type="entry name" value="1-PFK"/>
    <property type="match status" value="1"/>
</dbReference>
<evidence type="ECO:0000256" key="5">
    <source>
        <dbReference type="ARBA" id="ARBA00022840"/>
    </source>
</evidence>
<evidence type="ECO:0000256" key="2">
    <source>
        <dbReference type="ARBA" id="ARBA00022679"/>
    </source>
</evidence>
<name>A0A9D1FZ53_9FIRM</name>
<dbReference type="PANTHER" id="PTHR46566:SF2">
    <property type="entry name" value="ATP-DEPENDENT 6-PHOSPHOFRUCTOKINASE ISOZYME 2"/>
    <property type="match status" value="1"/>
</dbReference>
<sequence length="310" mass="32433">MADAGAILVVSMNPSIDVTMGVDCLRAGGTNRARFVREDAGGKGVNVARALRAQGAEEVWATGLMWREGGKILMDALERDGVACDFCLLEGATRRNIKILDEEKAEITEINAGSPPVTAGDLRLAREKLLSRAKRAKMVVLTGSLPTACPPDFYARAIASCGAPCALDADGEALAAGVAAKPFLLKCNEKELGVIAQGETVLERVKTVLDRGVSIVLASMGAQGSVMANARGAWRAAPLSLNVRSTVGAGDAMLSGFLAAYAREADPVWAFRAAVASASASVEGEGTFMPSSAGAARYLPHIQIERVMEW</sequence>
<dbReference type="InterPro" id="IPR017583">
    <property type="entry name" value="Tagatose/fructose_Pkinase"/>
</dbReference>
<dbReference type="Pfam" id="PF00294">
    <property type="entry name" value="PfkB"/>
    <property type="match status" value="1"/>
</dbReference>
<keyword evidence="2 6" id="KW-0808">Transferase</keyword>
<comment type="catalytic activity">
    <reaction evidence="6">
        <text>D-tagatofuranose 6-phosphate + ATP = D-tagatofuranose 1,6-bisphosphate + ADP + H(+)</text>
        <dbReference type="Rhea" id="RHEA:12420"/>
        <dbReference type="ChEBI" id="CHEBI:15378"/>
        <dbReference type="ChEBI" id="CHEBI:30616"/>
        <dbReference type="ChEBI" id="CHEBI:58694"/>
        <dbReference type="ChEBI" id="CHEBI:58695"/>
        <dbReference type="ChEBI" id="CHEBI:456216"/>
        <dbReference type="EC" id="2.7.1.144"/>
    </reaction>
</comment>
<dbReference type="GO" id="GO:0009024">
    <property type="term" value="F:tagatose-6-phosphate kinase activity"/>
    <property type="evidence" value="ECO:0007669"/>
    <property type="project" value="UniProtKB-EC"/>
</dbReference>
<evidence type="ECO:0000313" key="8">
    <source>
        <dbReference type="EMBL" id="HIS92268.1"/>
    </source>
</evidence>
<evidence type="ECO:0000313" key="9">
    <source>
        <dbReference type="Proteomes" id="UP000824140"/>
    </source>
</evidence>
<dbReference type="GO" id="GO:0008443">
    <property type="term" value="F:phosphofructokinase activity"/>
    <property type="evidence" value="ECO:0007669"/>
    <property type="project" value="TreeGrafter"/>
</dbReference>
<accession>A0A9D1FZ53</accession>
<evidence type="ECO:0000256" key="3">
    <source>
        <dbReference type="ARBA" id="ARBA00022741"/>
    </source>
</evidence>
<dbReference type="InterPro" id="IPR002173">
    <property type="entry name" value="Carboh/pur_kinase_PfkB_CS"/>
</dbReference>
<dbReference type="Proteomes" id="UP000824140">
    <property type="component" value="Unassembled WGS sequence"/>
</dbReference>
<evidence type="ECO:0000256" key="6">
    <source>
        <dbReference type="PIRNR" id="PIRNR000535"/>
    </source>
</evidence>
<dbReference type="PROSITE" id="PS00584">
    <property type="entry name" value="PFKB_KINASES_2"/>
    <property type="match status" value="1"/>
</dbReference>
<dbReference type="Gene3D" id="3.40.1190.20">
    <property type="match status" value="1"/>
</dbReference>
<dbReference type="SUPFAM" id="SSF53613">
    <property type="entry name" value="Ribokinase-like"/>
    <property type="match status" value="1"/>
</dbReference>
<evidence type="ECO:0000256" key="4">
    <source>
        <dbReference type="ARBA" id="ARBA00022777"/>
    </source>
</evidence>
<dbReference type="EC" id="2.7.1.144" evidence="6"/>
<feature type="domain" description="Carbohydrate kinase PfkB" evidence="7">
    <location>
        <begin position="15"/>
        <end position="287"/>
    </location>
</feature>
<evidence type="ECO:0000259" key="7">
    <source>
        <dbReference type="Pfam" id="PF00294"/>
    </source>
</evidence>
<dbReference type="AlphaFoldDB" id="A0A9D1FZ53"/>
<organism evidence="8 9">
    <name type="scientific">Candidatus Alectryocaccomicrobium excrementavium</name>
    <dbReference type="NCBI Taxonomy" id="2840668"/>
    <lineage>
        <taxon>Bacteria</taxon>
        <taxon>Bacillati</taxon>
        <taxon>Bacillota</taxon>
        <taxon>Clostridia</taxon>
        <taxon>Candidatus Alectryocaccomicrobium</taxon>
    </lineage>
</organism>
<keyword evidence="3 6" id="KW-0547">Nucleotide-binding</keyword>
<gene>
    <name evidence="8" type="ORF">IAA84_04545</name>
</gene>
<dbReference type="PIRSF" id="PIRSF000535">
    <property type="entry name" value="1PFK/6PFK/LacC"/>
    <property type="match status" value="1"/>
</dbReference>
<protein>
    <recommendedName>
        <fullName evidence="6">Tagatose-6-phosphate kinase</fullName>
        <ecNumber evidence="6">2.7.1.144</ecNumber>
    </recommendedName>
</protein>
<evidence type="ECO:0000256" key="1">
    <source>
        <dbReference type="ARBA" id="ARBA00005380"/>
    </source>
</evidence>
<comment type="similarity">
    <text evidence="6">Belongs to the carbohydrate kinase PfkB family. LacC subfamily.</text>
</comment>
<keyword evidence="5 6" id="KW-0067">ATP-binding</keyword>